<dbReference type="RefSeq" id="WP_256540091.1">
    <property type="nucleotide sequence ID" value="NZ_JANHOH010000005.1"/>
</dbReference>
<comment type="caution">
    <text evidence="2">The sequence shown here is derived from an EMBL/GenBank/DDBJ whole genome shotgun (WGS) entry which is preliminary data.</text>
</comment>
<proteinExistence type="predicted"/>
<feature type="chain" id="PRO_5046821808" evidence="1">
    <location>
        <begin position="21"/>
        <end position="198"/>
    </location>
</feature>
<keyword evidence="1" id="KW-0732">Signal</keyword>
<dbReference type="EMBL" id="JANHOH010000005">
    <property type="protein sequence ID" value="MCQ6959901.1"/>
    <property type="molecule type" value="Genomic_DNA"/>
</dbReference>
<gene>
    <name evidence="2" type="ORF">NPE20_18125</name>
</gene>
<organism evidence="2 3">
    <name type="scientific">Mucilaginibacter aquariorum</name>
    <dbReference type="NCBI Taxonomy" id="2967225"/>
    <lineage>
        <taxon>Bacteria</taxon>
        <taxon>Pseudomonadati</taxon>
        <taxon>Bacteroidota</taxon>
        <taxon>Sphingobacteriia</taxon>
        <taxon>Sphingobacteriales</taxon>
        <taxon>Sphingobacteriaceae</taxon>
        <taxon>Mucilaginibacter</taxon>
    </lineage>
</organism>
<evidence type="ECO:0000313" key="2">
    <source>
        <dbReference type="EMBL" id="MCQ6959901.1"/>
    </source>
</evidence>
<evidence type="ECO:0000313" key="3">
    <source>
        <dbReference type="Proteomes" id="UP001204376"/>
    </source>
</evidence>
<accession>A0ABT1T6N4</accession>
<dbReference type="Proteomes" id="UP001204376">
    <property type="component" value="Unassembled WGS sequence"/>
</dbReference>
<name>A0ABT1T6N4_9SPHI</name>
<sequence length="198" mass="22281">MKKNLIALVLLFAMSFGLKAQSITTDEEWGKLIGFLSAEQWDGANSLSLQFLKRIPDANKDGNEAAVLRYMYIYSEAGLMNEQKVTKAEAQKKVSAHVGHRVVLASHPITSKEGFNSIQLVNDKTDTLMVSAANRKATQIFSFEYILPKKAFPLDEFKSNEGKVYEVIGRIKSINVEGNMFPRFKIFIDEAEISPREQ</sequence>
<feature type="signal peptide" evidence="1">
    <location>
        <begin position="1"/>
        <end position="20"/>
    </location>
</feature>
<keyword evidence="3" id="KW-1185">Reference proteome</keyword>
<evidence type="ECO:0000256" key="1">
    <source>
        <dbReference type="SAM" id="SignalP"/>
    </source>
</evidence>
<reference evidence="2 3" key="1">
    <citation type="submission" date="2022-07" db="EMBL/GenBank/DDBJ databases">
        <title>Mucilaginibacter sp. JC4.</title>
        <authorList>
            <person name="Le V."/>
            <person name="Ko S.-R."/>
            <person name="Ahn C.-Y."/>
            <person name="Oh H.-M."/>
        </authorList>
    </citation>
    <scope>NUCLEOTIDE SEQUENCE [LARGE SCALE GENOMIC DNA]</scope>
    <source>
        <strain evidence="2 3">JC4</strain>
    </source>
</reference>
<protein>
    <submittedName>
        <fullName evidence="2">Uncharacterized protein</fullName>
    </submittedName>
</protein>